<dbReference type="InterPro" id="IPR002178">
    <property type="entry name" value="PTS_EIIA_type-2_dom"/>
</dbReference>
<evidence type="ECO:0000313" key="2">
    <source>
        <dbReference type="EMBL" id="MDF8370569.1"/>
    </source>
</evidence>
<proteinExistence type="predicted"/>
<dbReference type="RefSeq" id="WP_002827864.1">
    <property type="nucleotide sequence ID" value="NZ_CABKOP010000012.1"/>
</dbReference>
<gene>
    <name evidence="2" type="ORF">G9403_02680</name>
</gene>
<dbReference type="Gene3D" id="3.40.930.10">
    <property type="entry name" value="Mannitol-specific EII, Chain A"/>
    <property type="match status" value="1"/>
</dbReference>
<protein>
    <submittedName>
        <fullName evidence="2">PTS sugar transporter subunit IIA</fullName>
    </submittedName>
</protein>
<dbReference type="SUPFAM" id="SSF55804">
    <property type="entry name" value="Phoshotransferase/anion transport protein"/>
    <property type="match status" value="1"/>
</dbReference>
<evidence type="ECO:0000313" key="3">
    <source>
        <dbReference type="Proteomes" id="UP001215461"/>
    </source>
</evidence>
<dbReference type="InterPro" id="IPR016152">
    <property type="entry name" value="PTrfase/Anion_transptr"/>
</dbReference>
<feature type="domain" description="PTS EIIA type-2" evidence="1">
    <location>
        <begin position="1"/>
        <end position="146"/>
    </location>
</feature>
<dbReference type="PROSITE" id="PS51094">
    <property type="entry name" value="PTS_EIIA_TYPE_2"/>
    <property type="match status" value="1"/>
</dbReference>
<evidence type="ECO:0000259" key="1">
    <source>
        <dbReference type="PROSITE" id="PS51094"/>
    </source>
</evidence>
<accession>A0ABD4XGY9</accession>
<dbReference type="PANTHER" id="PTHR47738:SF3">
    <property type="entry name" value="PHOSPHOTRANSFERASE SYSTEM MANNITOL_FRUCTOSE-SPECIFIC IIA DOMAIN CONTAINING PROTEIN"/>
    <property type="match status" value="1"/>
</dbReference>
<dbReference type="EMBL" id="JAANXN010000003">
    <property type="protein sequence ID" value="MDF8370569.1"/>
    <property type="molecule type" value="Genomic_DNA"/>
</dbReference>
<dbReference type="Proteomes" id="UP001215461">
    <property type="component" value="Unassembled WGS sequence"/>
</dbReference>
<sequence length="149" mass="16276">MLSDKIVLLDESATDDQEALAKLADRLIASGAVKASYKPAILQREIDFPTGLATDKIGIAIPHTDAEHVNYDQIGVLRLRDPVTFLQMGDGEKVPVKFVFMLALKEAHAQLGMLQTLVALIQNESKIQQLLLAKNAEEIIETLKSAGIK</sequence>
<dbReference type="KEGG" id="wpa:CO680_00720"/>
<dbReference type="Pfam" id="PF00359">
    <property type="entry name" value="PTS_EIIA_2"/>
    <property type="match status" value="1"/>
</dbReference>
<organism evidence="2 3">
    <name type="scientific">Weissella paramesenteroides</name>
    <name type="common">Leuconostoc paramesenteroides</name>
    <dbReference type="NCBI Taxonomy" id="1249"/>
    <lineage>
        <taxon>Bacteria</taxon>
        <taxon>Bacillati</taxon>
        <taxon>Bacillota</taxon>
        <taxon>Bacilli</taxon>
        <taxon>Lactobacillales</taxon>
        <taxon>Lactobacillaceae</taxon>
        <taxon>Weissella</taxon>
    </lineage>
</organism>
<reference evidence="2 3" key="1">
    <citation type="submission" date="2020-03" db="EMBL/GenBank/DDBJ databases">
        <title>Comparative genomics of Weissella paramesenteroides.</title>
        <authorList>
            <person name="Kant R."/>
            <person name="Takala T."/>
            <person name="Saris P."/>
        </authorList>
    </citation>
    <scope>NUCLEOTIDE SEQUENCE [LARGE SCALE GENOMIC DNA]</scope>
    <source>
        <strain evidence="2 3">SJ27-4</strain>
    </source>
</reference>
<dbReference type="CDD" id="cd00211">
    <property type="entry name" value="PTS_IIA_fru"/>
    <property type="match status" value="1"/>
</dbReference>
<comment type="caution">
    <text evidence="2">The sequence shown here is derived from an EMBL/GenBank/DDBJ whole genome shotgun (WGS) entry which is preliminary data.</text>
</comment>
<keyword evidence="2" id="KW-0762">Sugar transport</keyword>
<dbReference type="InterPro" id="IPR051541">
    <property type="entry name" value="PTS_SugarTrans_NitroReg"/>
</dbReference>
<dbReference type="PANTHER" id="PTHR47738">
    <property type="entry name" value="PTS SYSTEM FRUCTOSE-LIKE EIIA COMPONENT-RELATED"/>
    <property type="match status" value="1"/>
</dbReference>
<dbReference type="AlphaFoldDB" id="A0ABD4XGY9"/>
<name>A0ABD4XGY9_WEIPA</name>
<keyword evidence="2" id="KW-0813">Transport</keyword>